<evidence type="ECO:0000313" key="2">
    <source>
        <dbReference type="EMBL" id="GHE17433.1"/>
    </source>
</evidence>
<reference evidence="3" key="1">
    <citation type="journal article" date="2019" name="Int. J. Syst. Evol. Microbiol.">
        <title>The Global Catalogue of Microorganisms (GCM) 10K type strain sequencing project: providing services to taxonomists for standard genome sequencing and annotation.</title>
        <authorList>
            <consortium name="The Broad Institute Genomics Platform"/>
            <consortium name="The Broad Institute Genome Sequencing Center for Infectious Disease"/>
            <person name="Wu L."/>
            <person name="Ma J."/>
        </authorList>
    </citation>
    <scope>NUCLEOTIDE SEQUENCE [LARGE SCALE GENOMIC DNA]</scope>
    <source>
        <strain evidence="3">CGMCC 1.12791</strain>
    </source>
</reference>
<feature type="transmembrane region" description="Helical" evidence="1">
    <location>
        <begin position="45"/>
        <end position="66"/>
    </location>
</feature>
<evidence type="ECO:0008006" key="4">
    <source>
        <dbReference type="Google" id="ProtNLM"/>
    </source>
</evidence>
<evidence type="ECO:0000256" key="1">
    <source>
        <dbReference type="SAM" id="Phobius"/>
    </source>
</evidence>
<dbReference type="Proteomes" id="UP000597341">
    <property type="component" value="Unassembled WGS sequence"/>
</dbReference>
<evidence type="ECO:0000313" key="3">
    <source>
        <dbReference type="Proteomes" id="UP000597341"/>
    </source>
</evidence>
<proteinExistence type="predicted"/>
<comment type="caution">
    <text evidence="2">The sequence shown here is derived from an EMBL/GenBank/DDBJ whole genome shotgun (WGS) entry which is preliminary data.</text>
</comment>
<accession>A0ABQ3HKJ9</accession>
<protein>
    <recommendedName>
        <fullName evidence="4">PASTA domain-containing protein</fullName>
    </recommendedName>
</protein>
<name>A0ABQ3HKJ9_9ACTN</name>
<keyword evidence="1" id="KW-1133">Transmembrane helix</keyword>
<gene>
    <name evidence="2" type="ORF">GCM10011376_20430</name>
</gene>
<dbReference type="EMBL" id="BNAD01000004">
    <property type="protein sequence ID" value="GHE17433.1"/>
    <property type="molecule type" value="Genomic_DNA"/>
</dbReference>
<sequence>MTTQTPVPDELDAFETRLLVELRREVATTPSTEAAPSSVRTRRRALAVAAGVAATAVLAVVLVPGLGTTPVYSVQEGNAGEIEVEINRPEDAAGLERALEEHGIEADITYLPDLQGCAPGRYTEVGRDVRLSLSIGDDLVRVTLPPGAVRDGETFVMVLSMEAMTQEQIDEVWERDGQRVVDGSSSSVTAEVASGAVGACEIVPASG</sequence>
<dbReference type="RefSeq" id="WP_191279354.1">
    <property type="nucleotide sequence ID" value="NZ_BNAD01000004.1"/>
</dbReference>
<organism evidence="2 3">
    <name type="scientific">Nocardioides flavus</name>
    <name type="common">ex Wang et al. 2016</name>
    <dbReference type="NCBI Taxonomy" id="2058780"/>
    <lineage>
        <taxon>Bacteria</taxon>
        <taxon>Bacillati</taxon>
        <taxon>Actinomycetota</taxon>
        <taxon>Actinomycetes</taxon>
        <taxon>Propionibacteriales</taxon>
        <taxon>Nocardioidaceae</taxon>
        <taxon>Nocardioides</taxon>
    </lineage>
</organism>
<keyword evidence="3" id="KW-1185">Reference proteome</keyword>
<keyword evidence="1" id="KW-0812">Transmembrane</keyword>
<keyword evidence="1" id="KW-0472">Membrane</keyword>